<organism evidence="1 2">
    <name type="scientific">Chitinophaga ginsengisegetis</name>
    <dbReference type="NCBI Taxonomy" id="393003"/>
    <lineage>
        <taxon>Bacteria</taxon>
        <taxon>Pseudomonadati</taxon>
        <taxon>Bacteroidota</taxon>
        <taxon>Chitinophagia</taxon>
        <taxon>Chitinophagales</taxon>
        <taxon>Chitinophagaceae</taxon>
        <taxon>Chitinophaga</taxon>
    </lineage>
</organism>
<dbReference type="STRING" id="393003.SAMN05660461_5961"/>
<evidence type="ECO:0000313" key="2">
    <source>
        <dbReference type="Proteomes" id="UP000190166"/>
    </source>
</evidence>
<evidence type="ECO:0000313" key="1">
    <source>
        <dbReference type="EMBL" id="SKD10061.1"/>
    </source>
</evidence>
<dbReference type="RefSeq" id="WP_079473225.1">
    <property type="nucleotide sequence ID" value="NZ_FUZZ01000006.1"/>
</dbReference>
<name>A0A1T5PBG3_9BACT</name>
<dbReference type="Proteomes" id="UP000190166">
    <property type="component" value="Unassembled WGS sequence"/>
</dbReference>
<dbReference type="AlphaFoldDB" id="A0A1T5PBG3"/>
<proteinExistence type="predicted"/>
<sequence>MNKDFETFKNNKKWFFEASDKVEFLYTENELQLSETFNSTFPLLTELLHQARILKLKINDQPYKLFSWTNKDDSSCGWLNKVEENASTTFKLIEEHELLLSEIGGIHESYNQPEPSLSNNQNFMFTQSGCFTGIGGCEETYEEICNGENKQPIDFKDLICFVEEANGNMTLYNPKNKEVLLFAGDHCFDNVEALENQPEYTFYKINNITNFVDYVETLAAEWKNEIK</sequence>
<gene>
    <name evidence="1" type="ORF">SAMN05660461_5961</name>
</gene>
<keyword evidence="2" id="KW-1185">Reference proteome</keyword>
<dbReference type="EMBL" id="FUZZ01000006">
    <property type="protein sequence ID" value="SKD10061.1"/>
    <property type="molecule type" value="Genomic_DNA"/>
</dbReference>
<protein>
    <submittedName>
        <fullName evidence="1">Uncharacterized protein</fullName>
    </submittedName>
</protein>
<accession>A0A1T5PBG3</accession>
<reference evidence="1 2" key="1">
    <citation type="submission" date="2017-02" db="EMBL/GenBank/DDBJ databases">
        <authorList>
            <person name="Peterson S.W."/>
        </authorList>
    </citation>
    <scope>NUCLEOTIDE SEQUENCE [LARGE SCALE GENOMIC DNA]</scope>
    <source>
        <strain evidence="1 2">DSM 18108</strain>
    </source>
</reference>